<evidence type="ECO:0000313" key="2">
    <source>
        <dbReference type="EMBL" id="KAF7296832.1"/>
    </source>
</evidence>
<organism evidence="2 3">
    <name type="scientific">Mycena indigotica</name>
    <dbReference type="NCBI Taxonomy" id="2126181"/>
    <lineage>
        <taxon>Eukaryota</taxon>
        <taxon>Fungi</taxon>
        <taxon>Dikarya</taxon>
        <taxon>Basidiomycota</taxon>
        <taxon>Agaricomycotina</taxon>
        <taxon>Agaricomycetes</taxon>
        <taxon>Agaricomycetidae</taxon>
        <taxon>Agaricales</taxon>
        <taxon>Marasmiineae</taxon>
        <taxon>Mycenaceae</taxon>
        <taxon>Mycena</taxon>
    </lineage>
</organism>
<dbReference type="SUPFAM" id="SSF52833">
    <property type="entry name" value="Thioredoxin-like"/>
    <property type="match status" value="1"/>
</dbReference>
<dbReference type="Gene3D" id="3.40.30.10">
    <property type="entry name" value="Glutaredoxin"/>
    <property type="match status" value="2"/>
</dbReference>
<keyword evidence="3" id="KW-1185">Reference proteome</keyword>
<dbReference type="Proteomes" id="UP000636479">
    <property type="component" value="Unassembled WGS sequence"/>
</dbReference>
<name>A0A8H6SEF7_9AGAR</name>
<dbReference type="GeneID" id="59348295"/>
<comment type="caution">
    <text evidence="2">The sequence shown here is derived from an EMBL/GenBank/DDBJ whole genome shotgun (WGS) entry which is preliminary data.</text>
</comment>
<protein>
    <recommendedName>
        <fullName evidence="1">Glutathione S-transferase UstS-like C-terminal domain-containing protein</fullName>
    </recommendedName>
</protein>
<feature type="domain" description="Glutathione S-transferase UstS-like C-terminal" evidence="1">
    <location>
        <begin position="95"/>
        <end position="229"/>
    </location>
</feature>
<dbReference type="EMBL" id="JACAZF010000008">
    <property type="protein sequence ID" value="KAF7296832.1"/>
    <property type="molecule type" value="Genomic_DNA"/>
</dbReference>
<dbReference type="InterPro" id="IPR036249">
    <property type="entry name" value="Thioredoxin-like_sf"/>
</dbReference>
<evidence type="ECO:0000313" key="3">
    <source>
        <dbReference type="Proteomes" id="UP000636479"/>
    </source>
</evidence>
<dbReference type="Gene3D" id="1.20.1050.10">
    <property type="match status" value="1"/>
</dbReference>
<dbReference type="AlphaFoldDB" id="A0A8H6SEF7"/>
<proteinExistence type="predicted"/>
<accession>A0A8H6SEF7</accession>
<dbReference type="Pfam" id="PF22041">
    <property type="entry name" value="GST_C_7"/>
    <property type="match status" value="1"/>
</dbReference>
<dbReference type="OrthoDB" id="4951845at2759"/>
<sequence length="236" mass="26355">MADIVFYDIPCKSTHVSASWSPNTMKTRYALNFKGARELGGQPTRMKPDGRPHYTLPMIHDKATGAVVTDSFKIACYLDQTYPSQPRLVPSSNFALVRAVEDALQPLLAPVYPFGVPATERILNPASAVYWRGTREAIFGMSLEELLPAPGSERESTQWAAVRASFDAIDDWVIRGCDRYLGGAEVGYADMHVAAFVRLVRDVLPADKWADMHSWHGGRWERLLVRLAEHELVPLV</sequence>
<gene>
    <name evidence="2" type="ORF">MIND_00914300</name>
</gene>
<evidence type="ECO:0000259" key="1">
    <source>
        <dbReference type="Pfam" id="PF22041"/>
    </source>
</evidence>
<dbReference type="InterPro" id="IPR054416">
    <property type="entry name" value="GST_UstS-like_C"/>
</dbReference>
<reference evidence="2" key="1">
    <citation type="submission" date="2020-05" db="EMBL/GenBank/DDBJ databases">
        <title>Mycena genomes resolve the evolution of fungal bioluminescence.</title>
        <authorList>
            <person name="Tsai I.J."/>
        </authorList>
    </citation>
    <scope>NUCLEOTIDE SEQUENCE</scope>
    <source>
        <strain evidence="2">171206Taipei</strain>
    </source>
</reference>
<dbReference type="RefSeq" id="XP_037217191.1">
    <property type="nucleotide sequence ID" value="XM_037365779.1"/>
</dbReference>